<evidence type="ECO:0000313" key="8">
    <source>
        <dbReference type="Proteomes" id="UP000316242"/>
    </source>
</evidence>
<feature type="chain" id="PRO_5046337386" evidence="6">
    <location>
        <begin position="28"/>
        <end position="440"/>
    </location>
</feature>
<keyword evidence="4" id="KW-0564">Palmitate</keyword>
<evidence type="ECO:0000313" key="7">
    <source>
        <dbReference type="EMBL" id="GEC12355.1"/>
    </source>
</evidence>
<feature type="signal peptide" evidence="6">
    <location>
        <begin position="1"/>
        <end position="27"/>
    </location>
</feature>
<evidence type="ECO:0000256" key="2">
    <source>
        <dbReference type="ARBA" id="ARBA00022729"/>
    </source>
</evidence>
<keyword evidence="5" id="KW-0449">Lipoprotein</keyword>
<dbReference type="PANTHER" id="PTHR43649:SF33">
    <property type="entry name" value="POLYGALACTURONAN_RHAMNOGALACTURONAN-BINDING PROTEIN YTCQ"/>
    <property type="match status" value="1"/>
</dbReference>
<gene>
    <name evidence="7" type="ORF">ANI01nite_15580</name>
</gene>
<dbReference type="PROSITE" id="PS51257">
    <property type="entry name" value="PROKAR_LIPOPROTEIN"/>
    <property type="match status" value="1"/>
</dbReference>
<dbReference type="InterPro" id="IPR006059">
    <property type="entry name" value="SBP"/>
</dbReference>
<dbReference type="InterPro" id="IPR050490">
    <property type="entry name" value="Bact_solute-bd_prot1"/>
</dbReference>
<keyword evidence="1" id="KW-1003">Cell membrane</keyword>
<dbReference type="Gene3D" id="3.40.190.10">
    <property type="entry name" value="Periplasmic binding protein-like II"/>
    <property type="match status" value="2"/>
</dbReference>
<dbReference type="SUPFAM" id="SSF53850">
    <property type="entry name" value="Periplasmic binding protein-like II"/>
    <property type="match status" value="1"/>
</dbReference>
<protein>
    <submittedName>
        <fullName evidence="7">Sugar ABC transporter substrate-binding protein</fullName>
    </submittedName>
</protein>
<evidence type="ECO:0000256" key="3">
    <source>
        <dbReference type="ARBA" id="ARBA00023136"/>
    </source>
</evidence>
<dbReference type="RefSeq" id="WP_141357192.1">
    <property type="nucleotide sequence ID" value="NZ_BAAAWM010000001.1"/>
</dbReference>
<evidence type="ECO:0000256" key="6">
    <source>
        <dbReference type="SAM" id="SignalP"/>
    </source>
</evidence>
<dbReference type="PANTHER" id="PTHR43649">
    <property type="entry name" value="ARABINOSE-BINDING PROTEIN-RELATED"/>
    <property type="match status" value="1"/>
</dbReference>
<evidence type="ECO:0000256" key="5">
    <source>
        <dbReference type="ARBA" id="ARBA00023288"/>
    </source>
</evidence>
<evidence type="ECO:0000256" key="1">
    <source>
        <dbReference type="ARBA" id="ARBA00022475"/>
    </source>
</evidence>
<comment type="caution">
    <text evidence="7">The sequence shown here is derived from an EMBL/GenBank/DDBJ whole genome shotgun (WGS) entry which is preliminary data.</text>
</comment>
<evidence type="ECO:0000256" key="4">
    <source>
        <dbReference type="ARBA" id="ARBA00023139"/>
    </source>
</evidence>
<keyword evidence="3" id="KW-0472">Membrane</keyword>
<dbReference type="Proteomes" id="UP000316242">
    <property type="component" value="Unassembled WGS sequence"/>
</dbReference>
<proteinExistence type="predicted"/>
<keyword evidence="2 6" id="KW-0732">Signal</keyword>
<name>A0ABQ0RKQ3_GLUNI</name>
<accession>A0ABQ0RKQ3</accession>
<keyword evidence="8" id="KW-1185">Reference proteome</keyword>
<reference evidence="7 8" key="1">
    <citation type="submission" date="2019-06" db="EMBL/GenBank/DDBJ databases">
        <title>Whole genome shotgun sequence of Glutamicibacter nicotianae NBRC 14234.</title>
        <authorList>
            <person name="Hosoyama A."/>
            <person name="Uohara A."/>
            <person name="Ohji S."/>
            <person name="Ichikawa N."/>
        </authorList>
    </citation>
    <scope>NUCLEOTIDE SEQUENCE [LARGE SCALE GENOMIC DNA]</scope>
    <source>
        <strain evidence="7 8">NBRC 14234</strain>
    </source>
</reference>
<dbReference type="EMBL" id="BJNE01000005">
    <property type="protein sequence ID" value="GEC12355.1"/>
    <property type="molecule type" value="Genomic_DNA"/>
</dbReference>
<organism evidence="7 8">
    <name type="scientific">Glutamicibacter nicotianae</name>
    <name type="common">Arthrobacter nicotianae</name>
    <dbReference type="NCBI Taxonomy" id="37929"/>
    <lineage>
        <taxon>Bacteria</taxon>
        <taxon>Bacillati</taxon>
        <taxon>Actinomycetota</taxon>
        <taxon>Actinomycetes</taxon>
        <taxon>Micrococcales</taxon>
        <taxon>Micrococcaceae</taxon>
        <taxon>Glutamicibacter</taxon>
    </lineage>
</organism>
<dbReference type="Pfam" id="PF01547">
    <property type="entry name" value="SBP_bac_1"/>
    <property type="match status" value="1"/>
</dbReference>
<sequence>MARRNALAGIAALAIAGLALTSCGSNGAEAPSTDGEAAGDITFLTNRTDLEQSGTWDKYVAEFQKEYPDVNVEIEAITNYEDDVKTRMSTPNGYGDVLLIPNGVPQSQYADFFTSLGTTAEMEDTYRFLSAKSVGGQQYGLALGGNANGVVYNKEVFKEAGITDLPKTEDEFIADLKLVKDKTDAIPLYTNYKDGWPLGGQWTNIVGAVTMNPDAQTEMSHSAAPWTEGTDIYSLDSMLYNVVAEGLTEPDPLTTNWERSKTDFAQGKIATMVLGSWALGQLEASAKDAGADVENVGFMAYPASVDGKQAATIAGDYYLGINKNSENQAASRAWIDFLLEDSGFTQDEGMISAVTADELPANLDDLESNGVELLELSPAPEGEESLFSDTADKAQVDVWGNIYRQKLIDVARGQAEGDKDSVFAGLNEAWGQAVNDLSSK</sequence>